<evidence type="ECO:0000256" key="1">
    <source>
        <dbReference type="ARBA" id="ARBA00000830"/>
    </source>
</evidence>
<dbReference type="InterPro" id="IPR023198">
    <property type="entry name" value="PGP-like_dom2"/>
</dbReference>
<reference evidence="5 6" key="1">
    <citation type="submission" date="2021-12" db="EMBL/GenBank/DDBJ databases">
        <title>Discovery of the Pendulisporaceae a myxobacterial family with distinct sporulation behavior and unique specialized metabolism.</title>
        <authorList>
            <person name="Garcia R."/>
            <person name="Popoff A."/>
            <person name="Bader C.D."/>
            <person name="Loehr J."/>
            <person name="Walesch S."/>
            <person name="Walt C."/>
            <person name="Boldt J."/>
            <person name="Bunk B."/>
            <person name="Haeckl F.J.F.P.J."/>
            <person name="Gunesch A.P."/>
            <person name="Birkelbach J."/>
            <person name="Nuebel U."/>
            <person name="Pietschmann T."/>
            <person name="Bach T."/>
            <person name="Mueller R."/>
        </authorList>
    </citation>
    <scope>NUCLEOTIDE SEQUENCE [LARGE SCALE GENOMIC DNA]</scope>
    <source>
        <strain evidence="5 6">MSr11954</strain>
    </source>
</reference>
<keyword evidence="6" id="KW-1185">Reference proteome</keyword>
<comment type="catalytic activity">
    <reaction evidence="1">
        <text>2-phosphoglycolate + H2O = glycolate + phosphate</text>
        <dbReference type="Rhea" id="RHEA:14369"/>
        <dbReference type="ChEBI" id="CHEBI:15377"/>
        <dbReference type="ChEBI" id="CHEBI:29805"/>
        <dbReference type="ChEBI" id="CHEBI:43474"/>
        <dbReference type="ChEBI" id="CHEBI:58033"/>
        <dbReference type="EC" id="3.1.3.18"/>
    </reaction>
</comment>
<name>A0ABZ2M2N1_9BACT</name>
<dbReference type="InterPro" id="IPR023214">
    <property type="entry name" value="HAD_sf"/>
</dbReference>
<dbReference type="PANTHER" id="PTHR43434:SF1">
    <property type="entry name" value="PHOSPHOGLYCOLATE PHOSPHATASE"/>
    <property type="match status" value="1"/>
</dbReference>
<accession>A0ABZ2M2N1</accession>
<gene>
    <name evidence="5" type="ORF">LZC94_09415</name>
</gene>
<dbReference type="SUPFAM" id="SSF56784">
    <property type="entry name" value="HAD-like"/>
    <property type="match status" value="1"/>
</dbReference>
<sequence>MAPTTLVLWDIDLTLVEMPGLGRQWYERAFIKAVGREMLHYPSTAGRTERAISMELLAAHGVDGSDAMLTGLFEALIATVAEDKSIAERGRALPGVKAALTALSTLPSVVQSLVTGNLPVIAGYKLAPFGLDVYLDMEIGGYGAMSAHRHDLVFDAMRNAAAKHGAPFAPTSVVVIGDTVHDVEAALHHGAIAIGVATGHTREADLRAAGAHATFPDLSDTAAVLAAVLPAGTAHVPRT</sequence>
<dbReference type="Proteomes" id="UP001370348">
    <property type="component" value="Chromosome"/>
</dbReference>
<dbReference type="PANTHER" id="PTHR43434">
    <property type="entry name" value="PHOSPHOGLYCOLATE PHOSPHATASE"/>
    <property type="match status" value="1"/>
</dbReference>
<comment type="pathway">
    <text evidence="2">Organic acid metabolism; glycolate biosynthesis; glycolate from 2-phosphoglycolate: step 1/1.</text>
</comment>
<evidence type="ECO:0000313" key="5">
    <source>
        <dbReference type="EMBL" id="WXB17483.1"/>
    </source>
</evidence>
<dbReference type="SFLD" id="SFLDS00003">
    <property type="entry name" value="Haloacid_Dehalogenase"/>
    <property type="match status" value="1"/>
</dbReference>
<dbReference type="Gene3D" id="3.40.50.1000">
    <property type="entry name" value="HAD superfamily/HAD-like"/>
    <property type="match status" value="1"/>
</dbReference>
<evidence type="ECO:0000313" key="6">
    <source>
        <dbReference type="Proteomes" id="UP001370348"/>
    </source>
</evidence>
<dbReference type="EC" id="3.1.3.18" evidence="4"/>
<protein>
    <recommendedName>
        <fullName evidence="4">phosphoglycolate phosphatase</fullName>
        <ecNumber evidence="4">3.1.3.18</ecNumber>
    </recommendedName>
</protein>
<proteinExistence type="inferred from homology"/>
<evidence type="ECO:0000256" key="2">
    <source>
        <dbReference type="ARBA" id="ARBA00004818"/>
    </source>
</evidence>
<evidence type="ECO:0000256" key="4">
    <source>
        <dbReference type="ARBA" id="ARBA00013078"/>
    </source>
</evidence>
<dbReference type="InterPro" id="IPR050155">
    <property type="entry name" value="HAD-like_hydrolase_sf"/>
</dbReference>
<organism evidence="5 6">
    <name type="scientific">Pendulispora albinea</name>
    <dbReference type="NCBI Taxonomy" id="2741071"/>
    <lineage>
        <taxon>Bacteria</taxon>
        <taxon>Pseudomonadati</taxon>
        <taxon>Myxococcota</taxon>
        <taxon>Myxococcia</taxon>
        <taxon>Myxococcales</taxon>
        <taxon>Sorangiineae</taxon>
        <taxon>Pendulisporaceae</taxon>
        <taxon>Pendulispora</taxon>
    </lineage>
</organism>
<dbReference type="InterPro" id="IPR036412">
    <property type="entry name" value="HAD-like_sf"/>
</dbReference>
<comment type="similarity">
    <text evidence="3">Belongs to the HAD-like hydrolase superfamily. CbbY/CbbZ/Gph/YieH family.</text>
</comment>
<dbReference type="SFLD" id="SFLDG01129">
    <property type="entry name" value="C1.5:_HAD__Beta-PGM__Phosphata"/>
    <property type="match status" value="1"/>
</dbReference>
<evidence type="ECO:0000256" key="3">
    <source>
        <dbReference type="ARBA" id="ARBA00006171"/>
    </source>
</evidence>
<dbReference type="Pfam" id="PF13242">
    <property type="entry name" value="Hydrolase_like"/>
    <property type="match status" value="1"/>
</dbReference>
<dbReference type="Gene3D" id="1.10.150.240">
    <property type="entry name" value="Putative phosphatase, domain 2"/>
    <property type="match status" value="1"/>
</dbReference>
<dbReference type="RefSeq" id="WP_394827117.1">
    <property type="nucleotide sequence ID" value="NZ_CP089984.1"/>
</dbReference>
<dbReference type="EMBL" id="CP089984">
    <property type="protein sequence ID" value="WXB17483.1"/>
    <property type="molecule type" value="Genomic_DNA"/>
</dbReference>